<organism evidence="6 7">
    <name type="scientific">Cristinia sonorae</name>
    <dbReference type="NCBI Taxonomy" id="1940300"/>
    <lineage>
        <taxon>Eukaryota</taxon>
        <taxon>Fungi</taxon>
        <taxon>Dikarya</taxon>
        <taxon>Basidiomycota</taxon>
        <taxon>Agaricomycotina</taxon>
        <taxon>Agaricomycetes</taxon>
        <taxon>Agaricomycetidae</taxon>
        <taxon>Agaricales</taxon>
        <taxon>Pleurotineae</taxon>
        <taxon>Stephanosporaceae</taxon>
        <taxon>Cristinia</taxon>
    </lineage>
</organism>
<dbReference type="Gene3D" id="2.60.40.790">
    <property type="match status" value="1"/>
</dbReference>
<feature type="region of interest" description="Disordered" evidence="3">
    <location>
        <begin position="417"/>
        <end position="483"/>
    </location>
</feature>
<dbReference type="Pfam" id="PF04969">
    <property type="entry name" value="CS"/>
    <property type="match status" value="1"/>
</dbReference>
<keyword evidence="4" id="KW-0812">Transmembrane</keyword>
<keyword evidence="2" id="KW-0963">Cytoplasm</keyword>
<evidence type="ECO:0000256" key="1">
    <source>
        <dbReference type="ARBA" id="ARBA00004496"/>
    </source>
</evidence>
<dbReference type="PANTHER" id="PTHR12356:SF3">
    <property type="entry name" value="NUCLEAR MIGRATION PROTEIN NUDC"/>
    <property type="match status" value="1"/>
</dbReference>
<feature type="transmembrane region" description="Helical" evidence="4">
    <location>
        <begin position="506"/>
        <end position="528"/>
    </location>
</feature>
<dbReference type="GO" id="GO:0051082">
    <property type="term" value="F:unfolded protein binding"/>
    <property type="evidence" value="ECO:0007669"/>
    <property type="project" value="TreeGrafter"/>
</dbReference>
<dbReference type="PANTHER" id="PTHR12356">
    <property type="entry name" value="NUCLEAR MOVEMENT PROTEIN NUDC"/>
    <property type="match status" value="1"/>
</dbReference>
<accession>A0A8K0UPT4</accession>
<dbReference type="AlphaFoldDB" id="A0A8K0UPT4"/>
<dbReference type="InterPro" id="IPR037898">
    <property type="entry name" value="NudC_fam"/>
</dbReference>
<dbReference type="SUPFAM" id="SSF49764">
    <property type="entry name" value="HSP20-like chaperones"/>
    <property type="match status" value="1"/>
</dbReference>
<evidence type="ECO:0000313" key="7">
    <source>
        <dbReference type="Proteomes" id="UP000813824"/>
    </source>
</evidence>
<dbReference type="InterPro" id="IPR007052">
    <property type="entry name" value="CS_dom"/>
</dbReference>
<keyword evidence="7" id="KW-1185">Reference proteome</keyword>
<comment type="caution">
    <text evidence="6">The sequence shown here is derived from an EMBL/GenBank/DDBJ whole genome shotgun (WGS) entry which is preliminary data.</text>
</comment>
<reference evidence="6" key="1">
    <citation type="journal article" date="2021" name="New Phytol.">
        <title>Evolutionary innovations through gain and loss of genes in the ectomycorrhizal Boletales.</title>
        <authorList>
            <person name="Wu G."/>
            <person name="Miyauchi S."/>
            <person name="Morin E."/>
            <person name="Kuo A."/>
            <person name="Drula E."/>
            <person name="Varga T."/>
            <person name="Kohler A."/>
            <person name="Feng B."/>
            <person name="Cao Y."/>
            <person name="Lipzen A."/>
            <person name="Daum C."/>
            <person name="Hundley H."/>
            <person name="Pangilinan J."/>
            <person name="Johnson J."/>
            <person name="Barry K."/>
            <person name="LaButti K."/>
            <person name="Ng V."/>
            <person name="Ahrendt S."/>
            <person name="Min B."/>
            <person name="Choi I.G."/>
            <person name="Park H."/>
            <person name="Plett J.M."/>
            <person name="Magnuson J."/>
            <person name="Spatafora J.W."/>
            <person name="Nagy L.G."/>
            <person name="Henrissat B."/>
            <person name="Grigoriev I.V."/>
            <person name="Yang Z.L."/>
            <person name="Xu J."/>
            <person name="Martin F.M."/>
        </authorList>
    </citation>
    <scope>NUCLEOTIDE SEQUENCE</scope>
    <source>
        <strain evidence="6">KKN 215</strain>
    </source>
</reference>
<dbReference type="PROSITE" id="PS51203">
    <property type="entry name" value="CS"/>
    <property type="match status" value="1"/>
</dbReference>
<evidence type="ECO:0000256" key="3">
    <source>
        <dbReference type="SAM" id="MobiDB-lite"/>
    </source>
</evidence>
<sequence>MSRIYDHYQSYSWHQSHDQATVLLLLPYDTLEEDVSVIIERNHIVAGVRGQAAILKGRLYGSVDVASSMWQLEPRTTRLSARERTTSSTSTASTQSSYAVVTEPDITSSFAASLEGGFVSEDDIDPSSPALSSPISSSLDENSGPSSRRSQRFTTSHPVSPNVAGPSTLSMTSSFSSLESLHTGTGRLLTLHLEKAESVIWPSLIIGPVPNTLSPSNTGSYPWVSGNHPTVESKYNMDPTSLVLIALDLVDIRQSKEEAFEYFIRAWHQAHVPSATIRLSTHFLPVNTVVPETNSASSSTTFLADSTCSTPTLGNAYIEQPLTPEPGTAAYYLHYLGGSANLAQLYLEAGLLYLEGTASSLLSSSYSGLSALRMSGLGLQPSHSDTSSSLGGTEAWRRDRDTARRYFERARKLDPLLDIPLLPPSPDSEPTSDPESSGRRRRSPSAGVDGGDDQRFKMPIIDISPPDDAPKEMRRRRKRDDVFSGNASTASLVDDKIKPDDEDNTWYLYLPGLVGASTALLVVGFLSFSSWRKGQGS</sequence>
<feature type="domain" description="CS" evidence="5">
    <location>
        <begin position="6"/>
        <end position="205"/>
    </location>
</feature>
<dbReference type="OrthoDB" id="266138at2759"/>
<feature type="region of interest" description="Disordered" evidence="3">
    <location>
        <begin position="119"/>
        <end position="168"/>
    </location>
</feature>
<dbReference type="Proteomes" id="UP000813824">
    <property type="component" value="Unassembled WGS sequence"/>
</dbReference>
<feature type="compositionally biased region" description="Low complexity" evidence="3">
    <location>
        <begin position="126"/>
        <end position="140"/>
    </location>
</feature>
<feature type="compositionally biased region" description="Low complexity" evidence="3">
    <location>
        <begin position="86"/>
        <end position="97"/>
    </location>
</feature>
<name>A0A8K0UPT4_9AGAR</name>
<evidence type="ECO:0000313" key="6">
    <source>
        <dbReference type="EMBL" id="KAH8100099.1"/>
    </source>
</evidence>
<protein>
    <recommendedName>
        <fullName evidence="5">CS domain-containing protein</fullName>
    </recommendedName>
</protein>
<dbReference type="GO" id="GO:0006457">
    <property type="term" value="P:protein folding"/>
    <property type="evidence" value="ECO:0007669"/>
    <property type="project" value="TreeGrafter"/>
</dbReference>
<dbReference type="EMBL" id="JAEVFJ010000017">
    <property type="protein sequence ID" value="KAH8100099.1"/>
    <property type="molecule type" value="Genomic_DNA"/>
</dbReference>
<gene>
    <name evidence="6" type="ORF">BXZ70DRAFT_205906</name>
</gene>
<dbReference type="GO" id="GO:0005737">
    <property type="term" value="C:cytoplasm"/>
    <property type="evidence" value="ECO:0007669"/>
    <property type="project" value="UniProtKB-SubCell"/>
</dbReference>
<proteinExistence type="predicted"/>
<dbReference type="InterPro" id="IPR008978">
    <property type="entry name" value="HSP20-like_chaperone"/>
</dbReference>
<feature type="region of interest" description="Disordered" evidence="3">
    <location>
        <begin position="76"/>
        <end position="99"/>
    </location>
</feature>
<evidence type="ECO:0000256" key="4">
    <source>
        <dbReference type="SAM" id="Phobius"/>
    </source>
</evidence>
<feature type="compositionally biased region" description="Polar residues" evidence="3">
    <location>
        <begin position="141"/>
        <end position="159"/>
    </location>
</feature>
<evidence type="ECO:0000259" key="5">
    <source>
        <dbReference type="PROSITE" id="PS51203"/>
    </source>
</evidence>
<evidence type="ECO:0000256" key="2">
    <source>
        <dbReference type="ARBA" id="ARBA00022490"/>
    </source>
</evidence>
<keyword evidence="4" id="KW-1133">Transmembrane helix</keyword>
<keyword evidence="4" id="KW-0472">Membrane</keyword>
<comment type="subcellular location">
    <subcellularLocation>
        <location evidence="1">Cytoplasm</location>
    </subcellularLocation>
</comment>